<dbReference type="Proteomes" id="UP000663879">
    <property type="component" value="Unassembled WGS sequence"/>
</dbReference>
<proteinExistence type="predicted"/>
<accession>A0A813PKZ4</accession>
<comment type="caution">
    <text evidence="1">The sequence shown here is derived from an EMBL/GenBank/DDBJ whole genome shotgun (WGS) entry which is preliminary data.</text>
</comment>
<name>A0A813PKZ4_9BILA</name>
<evidence type="ECO:0000313" key="1">
    <source>
        <dbReference type="EMBL" id="CAF0750358.1"/>
    </source>
</evidence>
<organism evidence="1 2">
    <name type="scientific">Brachionus calyciflorus</name>
    <dbReference type="NCBI Taxonomy" id="104777"/>
    <lineage>
        <taxon>Eukaryota</taxon>
        <taxon>Metazoa</taxon>
        <taxon>Spiralia</taxon>
        <taxon>Gnathifera</taxon>
        <taxon>Rotifera</taxon>
        <taxon>Eurotatoria</taxon>
        <taxon>Monogononta</taxon>
        <taxon>Pseudotrocha</taxon>
        <taxon>Ploima</taxon>
        <taxon>Brachionidae</taxon>
        <taxon>Brachionus</taxon>
    </lineage>
</organism>
<dbReference type="EMBL" id="CAJNOC010000361">
    <property type="protein sequence ID" value="CAF0750358.1"/>
    <property type="molecule type" value="Genomic_DNA"/>
</dbReference>
<gene>
    <name evidence="1" type="ORF">OXX778_LOCUS3880</name>
</gene>
<dbReference type="AlphaFoldDB" id="A0A813PKZ4"/>
<reference evidence="1" key="1">
    <citation type="submission" date="2021-02" db="EMBL/GenBank/DDBJ databases">
        <authorList>
            <person name="Nowell W R."/>
        </authorList>
    </citation>
    <scope>NUCLEOTIDE SEQUENCE</scope>
    <source>
        <strain evidence="1">Ploen Becks lab</strain>
    </source>
</reference>
<sequence length="207" mass="24035">MRHYQEIEKNIQIFIEEYKKNYGNKQNKLRNKSSHSGLVRNLSLTSLDSYFSSSKDDVFTEFLTSKSKSESDLFALKLKSSQLDVDEISSYISIDFLEENRTKMNRNSEKNDETFSLKKILHEGISSIEEFFVNKIKTSKEPSNISTNSSRSSSLFQASNKEQSSLNICNPINQTQDEKRLVLTNQDSVFKSNFEQKKKGQCQLFRY</sequence>
<evidence type="ECO:0000313" key="2">
    <source>
        <dbReference type="Proteomes" id="UP000663879"/>
    </source>
</evidence>
<keyword evidence="2" id="KW-1185">Reference proteome</keyword>
<protein>
    <submittedName>
        <fullName evidence="1">Uncharacterized protein</fullName>
    </submittedName>
</protein>